<gene>
    <name evidence="3" type="ORF">PHET_01522</name>
</gene>
<keyword evidence="4" id="KW-1185">Reference proteome</keyword>
<feature type="transmembrane region" description="Helical" evidence="1">
    <location>
        <begin position="938"/>
        <end position="957"/>
    </location>
</feature>
<feature type="transmembrane region" description="Helical" evidence="1">
    <location>
        <begin position="1140"/>
        <end position="1157"/>
    </location>
</feature>
<dbReference type="EMBL" id="LUCH01000496">
    <property type="protein sequence ID" value="KAF5404995.1"/>
    <property type="molecule type" value="Genomic_DNA"/>
</dbReference>
<accession>A0A8J4WUJ4</accession>
<feature type="transmembrane region" description="Helical" evidence="1">
    <location>
        <begin position="507"/>
        <end position="526"/>
    </location>
</feature>
<keyword evidence="1" id="KW-0812">Transmembrane</keyword>
<feature type="transmembrane region" description="Helical" evidence="1">
    <location>
        <begin position="456"/>
        <end position="474"/>
    </location>
</feature>
<reference evidence="3" key="1">
    <citation type="submission" date="2019-05" db="EMBL/GenBank/DDBJ databases">
        <title>Annotation for the trematode Paragonimus heterotremus.</title>
        <authorList>
            <person name="Choi Y.-J."/>
        </authorList>
    </citation>
    <scope>NUCLEOTIDE SEQUENCE</scope>
    <source>
        <strain evidence="3">LC</strain>
    </source>
</reference>
<protein>
    <recommendedName>
        <fullName evidence="2">TMEM62 Ig-like domain-containing protein</fullName>
    </recommendedName>
</protein>
<feature type="transmembrane region" description="Helical" evidence="1">
    <location>
        <begin position="1031"/>
        <end position="1051"/>
    </location>
</feature>
<feature type="transmembrane region" description="Helical" evidence="1">
    <location>
        <begin position="978"/>
        <end position="994"/>
    </location>
</feature>
<dbReference type="InterPro" id="IPR056229">
    <property type="entry name" value="Ig_TMM62"/>
</dbReference>
<evidence type="ECO:0000313" key="4">
    <source>
        <dbReference type="Proteomes" id="UP000748531"/>
    </source>
</evidence>
<dbReference type="PANTHER" id="PTHR14795:SF0">
    <property type="entry name" value="TRANSMEMBRANE PROTEIN 62"/>
    <property type="match status" value="1"/>
</dbReference>
<dbReference type="SUPFAM" id="SSF56300">
    <property type="entry name" value="Metallo-dependent phosphatases"/>
    <property type="match status" value="2"/>
</dbReference>
<comment type="caution">
    <text evidence="3">The sequence shown here is derived from an EMBL/GenBank/DDBJ whole genome shotgun (WGS) entry which is preliminary data.</text>
</comment>
<name>A0A8J4WUJ4_9TREM</name>
<sequence length="1165" mass="133105">MHCIEGDSTGLEGIRPGATSKVGNKSTLSVFDEITRVTDFQNFCENNINVIRPELLLISGTLHDKHASLQVRSEWEIYASILRKTNLLNITHWLDIRGNHDSFNVPRLIDDVNYFRKYGARGQLKTLSYLFTLHKPYGNYSFIALDACPDPGLGRPLNFFGVLTQDTERALRRFIEVTETHNHTFWFGHYPTSTIVPSSVIRSLISSSGFAYLCGHLHTWLGWAPEMYALQPHGFLELELGDWRDNRRYRILAVDHDLVSFVDVRFHATNTSTEWPVVLITNPKHANFLLPHKEPVDRIAHSTHIRILAWSKWPVVQVSVRIDDIPLGNAIKSRVVDLDTNALNPLYVLPWDPNIWNTHSVHTIQVTVHDSAGNFRVVTQPFIIQGTPPWNFSFLSSFLLNNDHTFNLRAAFYGLWFLLIGTLILPRILNRIWIRRMLCTTCLGTGVYRLSNCDNLMYAVAFYLVYVVSGPIFMGYLVQFHFGVVFSFGVYIAGAFVAESLTYFHEVIQLLIFVPVLFGLIWHLGYTNTVHQTPASSEQSAKSQSTMVTDLHLSKYQDISRISDFQRFCTDVIPVLHPELVSVSGDLTDARSALHITSIQNPEEWMGYEEIVRRSGVLNYTHFFDLRGNHDMFGVVKANHTTDYFRKYGVQGGVHVRSYLHTVRKPFGNYSFVNLDASPKSGVAFPLNFFGELTLADQELIVQFANKTKRSNQTFWFGHYPTSTIVSTGLDLRALLGQSAFAYFCGHLHTFMHLLPRMYTLQLEGYLELELGDWRDDRYYRIVAVDHDLVSFVDIQMPRRNADSHWPVVLITNPKNANFLLPHKEPVYRIASSTHIRILAWSDHPIVQVAVFIDNQYLGNATTIRAFHDEHNPLFALSWNASQWADQLQHQLKVLVVDALGRRRIQIQSFLMNGAPSWEFGAVTSFVLQTDHTFNFRLIFYLSELLICGALVIFKLIQAHWTRYLTCNSRFFLGLSRFVRCNGVFVPVLCFLIYQCFGPIFMGFLIGYHFGIVFTSGIFVAGTFVMEALTYIYQIIQVISFTFLYLLYVIWYCGRHHTPVLRSAASLHDGSNSLPSNRLLSEPVIDAATCRNSTLRLICSIPLPLFIHAIVYSLLQLLFILTTVTLPYGIVATVLSPGRITVLFFPWFIASQFGQIVNGNRLSRR</sequence>
<feature type="domain" description="TMEM62 Ig-like" evidence="2">
    <location>
        <begin position="804"/>
        <end position="914"/>
    </location>
</feature>
<dbReference type="AlphaFoldDB" id="A0A8J4WUJ4"/>
<dbReference type="Proteomes" id="UP000748531">
    <property type="component" value="Unassembled WGS sequence"/>
</dbReference>
<dbReference type="PANTHER" id="PTHR14795">
    <property type="entry name" value="HELICASE RELATED"/>
    <property type="match status" value="1"/>
</dbReference>
<dbReference type="Gene3D" id="3.60.21.10">
    <property type="match status" value="2"/>
</dbReference>
<keyword evidence="1" id="KW-1133">Transmembrane helix</keyword>
<feature type="transmembrane region" description="Helical" evidence="1">
    <location>
        <begin position="1000"/>
        <end position="1024"/>
    </location>
</feature>
<evidence type="ECO:0000313" key="3">
    <source>
        <dbReference type="EMBL" id="KAF5404995.1"/>
    </source>
</evidence>
<proteinExistence type="predicted"/>
<dbReference type="OrthoDB" id="27234at2759"/>
<evidence type="ECO:0000259" key="2">
    <source>
        <dbReference type="Pfam" id="PF24384"/>
    </source>
</evidence>
<feature type="transmembrane region" description="Helical" evidence="1">
    <location>
        <begin position="410"/>
        <end position="429"/>
    </location>
</feature>
<evidence type="ECO:0000256" key="1">
    <source>
        <dbReference type="SAM" id="Phobius"/>
    </source>
</evidence>
<dbReference type="Pfam" id="PF24384">
    <property type="entry name" value="Ig_TMM62"/>
    <property type="match status" value="2"/>
</dbReference>
<feature type="domain" description="TMEM62 Ig-like" evidence="2">
    <location>
        <begin position="274"/>
        <end position="387"/>
    </location>
</feature>
<dbReference type="InterPro" id="IPR029052">
    <property type="entry name" value="Metallo-depent_PP-like"/>
</dbReference>
<feature type="transmembrane region" description="Helical" evidence="1">
    <location>
        <begin position="1105"/>
        <end position="1128"/>
    </location>
</feature>
<organism evidence="3 4">
    <name type="scientific">Paragonimus heterotremus</name>
    <dbReference type="NCBI Taxonomy" id="100268"/>
    <lineage>
        <taxon>Eukaryota</taxon>
        <taxon>Metazoa</taxon>
        <taxon>Spiralia</taxon>
        <taxon>Lophotrochozoa</taxon>
        <taxon>Platyhelminthes</taxon>
        <taxon>Trematoda</taxon>
        <taxon>Digenea</taxon>
        <taxon>Plagiorchiida</taxon>
        <taxon>Troglotremata</taxon>
        <taxon>Troglotrematidae</taxon>
        <taxon>Paragonimus</taxon>
    </lineage>
</organism>
<keyword evidence="1" id="KW-0472">Membrane</keyword>